<protein>
    <submittedName>
        <fullName evidence="1">Uncharacterized protein</fullName>
    </submittedName>
</protein>
<sequence>MIGPTSTFRKASTRILTVAFLSSFLPATEASCSTDSQGNETCKSDAGEVVGGIAIVIFILLVAVWIRKRRAAAAILADFQSRRAAEEAEDARFSRAASLFEPQYPREVHVHIESPPHDYDTTSGFAQRYWSSPQNSPLVRTAGVGQT</sequence>
<dbReference type="Proteomes" id="UP001207468">
    <property type="component" value="Unassembled WGS sequence"/>
</dbReference>
<dbReference type="EMBL" id="JAGFNK010000312">
    <property type="protein sequence ID" value="KAI9453229.1"/>
    <property type="molecule type" value="Genomic_DNA"/>
</dbReference>
<proteinExistence type="predicted"/>
<name>A0ACC0TY38_9AGAM</name>
<evidence type="ECO:0000313" key="1">
    <source>
        <dbReference type="EMBL" id="KAI9453229.1"/>
    </source>
</evidence>
<gene>
    <name evidence="1" type="ORF">F5148DRAFT_483126</name>
</gene>
<accession>A0ACC0TY38</accession>
<comment type="caution">
    <text evidence="1">The sequence shown here is derived from an EMBL/GenBank/DDBJ whole genome shotgun (WGS) entry which is preliminary data.</text>
</comment>
<reference evidence="1" key="1">
    <citation type="submission" date="2021-03" db="EMBL/GenBank/DDBJ databases">
        <title>Evolutionary priming and transition to the ectomycorrhizal habit in an iconic lineage of mushroom-forming fungi: is preadaptation a requirement?</title>
        <authorList>
            <consortium name="DOE Joint Genome Institute"/>
            <person name="Looney B.P."/>
            <person name="Miyauchi S."/>
            <person name="Morin E."/>
            <person name="Drula E."/>
            <person name="Courty P.E."/>
            <person name="Chicoki N."/>
            <person name="Fauchery L."/>
            <person name="Kohler A."/>
            <person name="Kuo A."/>
            <person name="LaButti K."/>
            <person name="Pangilinan J."/>
            <person name="Lipzen A."/>
            <person name="Riley R."/>
            <person name="Andreopoulos W."/>
            <person name="He G."/>
            <person name="Johnson J."/>
            <person name="Barry K.W."/>
            <person name="Grigoriev I.V."/>
            <person name="Nagy L."/>
            <person name="Hibbett D."/>
            <person name="Henrissat B."/>
            <person name="Matheny P.B."/>
            <person name="Labbe J."/>
            <person name="Martin A.F."/>
        </authorList>
    </citation>
    <scope>NUCLEOTIDE SEQUENCE</scope>
    <source>
        <strain evidence="1">BPL698</strain>
    </source>
</reference>
<keyword evidence="2" id="KW-1185">Reference proteome</keyword>
<evidence type="ECO:0000313" key="2">
    <source>
        <dbReference type="Proteomes" id="UP001207468"/>
    </source>
</evidence>
<organism evidence="1 2">
    <name type="scientific">Russula earlei</name>
    <dbReference type="NCBI Taxonomy" id="71964"/>
    <lineage>
        <taxon>Eukaryota</taxon>
        <taxon>Fungi</taxon>
        <taxon>Dikarya</taxon>
        <taxon>Basidiomycota</taxon>
        <taxon>Agaricomycotina</taxon>
        <taxon>Agaricomycetes</taxon>
        <taxon>Russulales</taxon>
        <taxon>Russulaceae</taxon>
        <taxon>Russula</taxon>
    </lineage>
</organism>